<dbReference type="GO" id="GO:0004252">
    <property type="term" value="F:serine-type endopeptidase activity"/>
    <property type="evidence" value="ECO:0007669"/>
    <property type="project" value="InterPro"/>
</dbReference>
<dbReference type="GO" id="GO:0008240">
    <property type="term" value="F:tripeptidyl-peptidase activity"/>
    <property type="evidence" value="ECO:0007669"/>
    <property type="project" value="TreeGrafter"/>
</dbReference>
<sequence>MPPSRDRVPLPHSERATPPGTRLGPVDPNERVEVTVRLRSRSRTGLPSVQEMSARLPRDRQYLKRDQLRDAHGADPQDLAKVRAFAVQHGLDVVAENLARRSVGLSGTAAAMGKAFGVELVRYQDSGRTFRGRTGPLYVPAEMAPIVEGVFGLDDRPQAKPHFRRSPARGGAVATAVGPRAAGAGFTPPQLAALYDFPSGTGRGQCIGIIELGGGYRPEDLSTYFNQLKIQPPQVVAVSVDGGQNAPTTPDSADAEVMLDIEVAGAIAPGARIVVYFAPNTDRGFLDAVTTAVHDSSNNPSVISISWGAAEANWTTQAMLSFDQAFQEAAALGVTVCCAAGDDGSNDGVRDGQPHVDFPASSSFALGCGGTNLSSTGTTITSEVVWNDPGDGATGGGVSRQFALPPWQANAGVPPSPVPGFRGRGVPDVAGDASPATGYIILVDGQLTTVGGTSAVAPLWAGLIALLNELKGKPVGYLNPVLYGPTSKGVFHDITQGNNGAYAAGPGWDACTGLGSPDGAKLLNAL</sequence>
<feature type="compositionally biased region" description="Basic and acidic residues" evidence="8">
    <location>
        <begin position="1"/>
        <end position="15"/>
    </location>
</feature>
<evidence type="ECO:0000256" key="5">
    <source>
        <dbReference type="ARBA" id="ARBA00022825"/>
    </source>
</evidence>
<organism evidence="10 11">
    <name type="scientific">Candidatus Segetimicrobium genomatis</name>
    <dbReference type="NCBI Taxonomy" id="2569760"/>
    <lineage>
        <taxon>Bacteria</taxon>
        <taxon>Bacillati</taxon>
        <taxon>Candidatus Sysuimicrobiota</taxon>
        <taxon>Candidatus Sysuimicrobiia</taxon>
        <taxon>Candidatus Sysuimicrobiales</taxon>
        <taxon>Candidatus Segetimicrobiaceae</taxon>
        <taxon>Candidatus Segetimicrobium</taxon>
    </lineage>
</organism>
<dbReference type="GO" id="GO:0046872">
    <property type="term" value="F:metal ion binding"/>
    <property type="evidence" value="ECO:0007669"/>
    <property type="project" value="UniProtKB-KW"/>
</dbReference>
<evidence type="ECO:0000259" key="9">
    <source>
        <dbReference type="PROSITE" id="PS51695"/>
    </source>
</evidence>
<evidence type="ECO:0000256" key="7">
    <source>
        <dbReference type="ARBA" id="ARBA00023145"/>
    </source>
</evidence>
<dbReference type="GO" id="GO:0006508">
    <property type="term" value="P:proteolysis"/>
    <property type="evidence" value="ECO:0007669"/>
    <property type="project" value="UniProtKB-KW"/>
</dbReference>
<keyword evidence="5" id="KW-0720">Serine protease</keyword>
<dbReference type="PANTHER" id="PTHR14218:SF15">
    <property type="entry name" value="TRIPEPTIDYL-PEPTIDASE 1"/>
    <property type="match status" value="1"/>
</dbReference>
<reference evidence="10 11" key="1">
    <citation type="journal article" date="2019" name="Nat. Microbiol.">
        <title>Mediterranean grassland soil C-N compound turnover is dependent on rainfall and depth, and is mediated by genomically divergent microorganisms.</title>
        <authorList>
            <person name="Diamond S."/>
            <person name="Andeer P.F."/>
            <person name="Li Z."/>
            <person name="Crits-Christoph A."/>
            <person name="Burstein D."/>
            <person name="Anantharaman K."/>
            <person name="Lane K.R."/>
            <person name="Thomas B.C."/>
            <person name="Pan C."/>
            <person name="Northen T.R."/>
            <person name="Banfield J.F."/>
        </authorList>
    </citation>
    <scope>NUCLEOTIDE SEQUENCE [LARGE SCALE GENOMIC DNA]</scope>
    <source>
        <strain evidence="10">NP_7</strain>
    </source>
</reference>
<protein>
    <submittedName>
        <fullName evidence="10">Peptidase S53</fullName>
    </submittedName>
</protein>
<feature type="region of interest" description="Disordered" evidence="8">
    <location>
        <begin position="1"/>
        <end position="30"/>
    </location>
</feature>
<evidence type="ECO:0000313" key="10">
    <source>
        <dbReference type="EMBL" id="TMI79285.1"/>
    </source>
</evidence>
<keyword evidence="2" id="KW-0645">Protease</keyword>
<dbReference type="SUPFAM" id="SSF54897">
    <property type="entry name" value="Protease propeptides/inhibitors"/>
    <property type="match status" value="1"/>
</dbReference>
<gene>
    <name evidence="10" type="ORF">E6H04_10835</name>
</gene>
<evidence type="ECO:0000256" key="6">
    <source>
        <dbReference type="ARBA" id="ARBA00022837"/>
    </source>
</evidence>
<evidence type="ECO:0000256" key="3">
    <source>
        <dbReference type="ARBA" id="ARBA00022723"/>
    </source>
</evidence>
<dbReference type="SUPFAM" id="SSF52743">
    <property type="entry name" value="Subtilisin-like"/>
    <property type="match status" value="1"/>
</dbReference>
<evidence type="ECO:0000256" key="4">
    <source>
        <dbReference type="ARBA" id="ARBA00022801"/>
    </source>
</evidence>
<dbReference type="Gene3D" id="3.40.50.200">
    <property type="entry name" value="Peptidase S8/S53 domain"/>
    <property type="match status" value="1"/>
</dbReference>
<dbReference type="PANTHER" id="PTHR14218">
    <property type="entry name" value="PROTEASE S8 TRIPEPTIDYL PEPTIDASE I CLN2"/>
    <property type="match status" value="1"/>
</dbReference>
<keyword evidence="7" id="KW-0865">Zymogen</keyword>
<comment type="caution">
    <text evidence="10">The sequence shown here is derived from an EMBL/GenBank/DDBJ whole genome shotgun (WGS) entry which is preliminary data.</text>
</comment>
<dbReference type="CDD" id="cd11377">
    <property type="entry name" value="Pro-peptidase_S53"/>
    <property type="match status" value="1"/>
</dbReference>
<keyword evidence="3" id="KW-0479">Metal-binding</keyword>
<dbReference type="InterPro" id="IPR036852">
    <property type="entry name" value="Peptidase_S8/S53_dom_sf"/>
</dbReference>
<dbReference type="Proteomes" id="UP000320048">
    <property type="component" value="Unassembled WGS sequence"/>
</dbReference>
<dbReference type="Pfam" id="PF09286">
    <property type="entry name" value="Pro-kuma_activ"/>
    <property type="match status" value="1"/>
</dbReference>
<evidence type="ECO:0000256" key="1">
    <source>
        <dbReference type="ARBA" id="ARBA00001913"/>
    </source>
</evidence>
<dbReference type="InterPro" id="IPR030400">
    <property type="entry name" value="Sedolisin_dom"/>
</dbReference>
<dbReference type="Pfam" id="PF00082">
    <property type="entry name" value="Peptidase_S8"/>
    <property type="match status" value="1"/>
</dbReference>
<dbReference type="InterPro" id="IPR015366">
    <property type="entry name" value="S53_propep"/>
</dbReference>
<evidence type="ECO:0000256" key="2">
    <source>
        <dbReference type="ARBA" id="ARBA00022670"/>
    </source>
</evidence>
<evidence type="ECO:0000256" key="8">
    <source>
        <dbReference type="SAM" id="MobiDB-lite"/>
    </source>
</evidence>
<comment type="cofactor">
    <cofactor evidence="1">
        <name>Ca(2+)</name>
        <dbReference type="ChEBI" id="CHEBI:29108"/>
    </cofactor>
</comment>
<dbReference type="AlphaFoldDB" id="A0A537J706"/>
<dbReference type="PROSITE" id="PS51695">
    <property type="entry name" value="SEDOLISIN"/>
    <property type="match status" value="1"/>
</dbReference>
<evidence type="ECO:0000313" key="11">
    <source>
        <dbReference type="Proteomes" id="UP000320048"/>
    </source>
</evidence>
<feature type="domain" description="Peptidase S53" evidence="9">
    <location>
        <begin position="185"/>
        <end position="526"/>
    </location>
</feature>
<dbReference type="EMBL" id="VBAO01000298">
    <property type="protein sequence ID" value="TMI79285.1"/>
    <property type="molecule type" value="Genomic_DNA"/>
</dbReference>
<dbReference type="InterPro" id="IPR050819">
    <property type="entry name" value="Tripeptidyl-peptidase_I"/>
</dbReference>
<dbReference type="InterPro" id="IPR000209">
    <property type="entry name" value="Peptidase_S8/S53_dom"/>
</dbReference>
<dbReference type="CDD" id="cd04056">
    <property type="entry name" value="Peptidases_S53"/>
    <property type="match status" value="1"/>
</dbReference>
<dbReference type="SMART" id="SM00944">
    <property type="entry name" value="Pro-kuma_activ"/>
    <property type="match status" value="1"/>
</dbReference>
<keyword evidence="4" id="KW-0378">Hydrolase</keyword>
<name>A0A537J706_9BACT</name>
<keyword evidence="6" id="KW-0106">Calcium</keyword>
<proteinExistence type="predicted"/>
<accession>A0A537J706</accession>